<evidence type="ECO:0000256" key="9">
    <source>
        <dbReference type="SAM" id="MobiDB-lite"/>
    </source>
</evidence>
<dbReference type="GO" id="GO:0034045">
    <property type="term" value="C:phagophore assembly site membrane"/>
    <property type="evidence" value="ECO:0007669"/>
    <property type="project" value="UniProtKB-SubCell"/>
</dbReference>
<evidence type="ECO:0000256" key="3">
    <source>
        <dbReference type="ARBA" id="ARBA00022448"/>
    </source>
</evidence>
<evidence type="ECO:0000256" key="2">
    <source>
        <dbReference type="ARBA" id="ARBA00013804"/>
    </source>
</evidence>
<evidence type="ECO:0000256" key="8">
    <source>
        <dbReference type="SAM" id="Coils"/>
    </source>
</evidence>
<keyword evidence="4 7" id="KW-0653">Protein transport</keyword>
<comment type="similarity">
    <text evidence="1 7">Belongs to the ATG11 family.</text>
</comment>
<comment type="caution">
    <text evidence="12">The sequence shown here is derived from an EMBL/GenBank/DDBJ whole genome shotgun (WGS) entry which is preliminary data.</text>
</comment>
<feature type="compositionally biased region" description="Polar residues" evidence="9">
    <location>
        <begin position="1362"/>
        <end position="1413"/>
    </location>
</feature>
<dbReference type="PANTHER" id="PTHR13222:SF1">
    <property type="entry name" value="RB1-INDUCIBLE COILED-COIL PROTEIN 1"/>
    <property type="match status" value="1"/>
</dbReference>
<dbReference type="EMBL" id="WNKQ01000010">
    <property type="protein sequence ID" value="KAF5848750.1"/>
    <property type="molecule type" value="Genomic_DNA"/>
</dbReference>
<keyword evidence="5 7" id="KW-0072">Autophagy</keyword>
<feature type="domain" description="Autophagy protein ATG17-like" evidence="10">
    <location>
        <begin position="121"/>
        <end position="472"/>
    </location>
</feature>
<evidence type="ECO:0000256" key="4">
    <source>
        <dbReference type="ARBA" id="ARBA00022927"/>
    </source>
</evidence>
<evidence type="ECO:0000313" key="13">
    <source>
        <dbReference type="Proteomes" id="UP000624244"/>
    </source>
</evidence>
<comment type="subcellular location">
    <subcellularLocation>
        <location evidence="7">Preautophagosomal structure membrane</location>
        <topology evidence="7">Peripheral membrane protein</topology>
    </subcellularLocation>
    <subcellularLocation>
        <location evidence="7">Vacuole membrane</location>
        <topology evidence="7">Peripheral membrane protein</topology>
    </subcellularLocation>
    <text evidence="7">During pexophagy, accumulates in the vacuolar membrane region, where the peroxisomes contact the vacuole.</text>
</comment>
<evidence type="ECO:0000256" key="1">
    <source>
        <dbReference type="ARBA" id="ARBA00009729"/>
    </source>
</evidence>
<feature type="region of interest" description="Disordered" evidence="9">
    <location>
        <begin position="605"/>
        <end position="662"/>
    </location>
</feature>
<keyword evidence="7" id="KW-0926">Vacuole</keyword>
<evidence type="ECO:0000256" key="7">
    <source>
        <dbReference type="RuleBase" id="RU367075"/>
    </source>
</evidence>
<evidence type="ECO:0000259" key="11">
    <source>
        <dbReference type="Pfam" id="PF10377"/>
    </source>
</evidence>
<feature type="coiled-coil region" evidence="8">
    <location>
        <begin position="1100"/>
        <end position="1127"/>
    </location>
</feature>
<dbReference type="PANTHER" id="PTHR13222">
    <property type="entry name" value="RB1-INDUCIBLE COILED-COIL"/>
    <property type="match status" value="1"/>
</dbReference>
<gene>
    <name evidence="12" type="ORF">GGP41_009895</name>
</gene>
<comment type="subunit">
    <text evidence="7">Homodimer.</text>
</comment>
<feature type="coiled-coil region" evidence="8">
    <location>
        <begin position="850"/>
        <end position="972"/>
    </location>
</feature>
<feature type="compositionally biased region" description="Basic and acidic residues" evidence="9">
    <location>
        <begin position="1343"/>
        <end position="1358"/>
    </location>
</feature>
<comment type="function">
    <text evidence="7">Involved in cytoplasm to vacuole transport (Cvt), pexophagy, mitophagy and nucleophagy. Recruits mitochondria for their selective degradation via autophagy (mitophagy) during starvation. Works as scaffold proteins that recruit ATG proteins to the pre-autophagosome (PAS), the site of vesicle/autophagosome formation. Required for the Cvt vesicles completion.</text>
</comment>
<dbReference type="InterPro" id="IPR040040">
    <property type="entry name" value="ATG11"/>
</dbReference>
<dbReference type="GO" id="GO:0005774">
    <property type="term" value="C:vacuolar membrane"/>
    <property type="evidence" value="ECO:0007669"/>
    <property type="project" value="UniProtKB-SubCell"/>
</dbReference>
<protein>
    <recommendedName>
        <fullName evidence="2 7">Autophagy-related protein 11</fullName>
    </recommendedName>
</protein>
<organism evidence="12 13">
    <name type="scientific">Cochliobolus sativus</name>
    <name type="common">Common root rot and spot blotch fungus</name>
    <name type="synonym">Bipolaris sorokiniana</name>
    <dbReference type="NCBI Taxonomy" id="45130"/>
    <lineage>
        <taxon>Eukaryota</taxon>
        <taxon>Fungi</taxon>
        <taxon>Dikarya</taxon>
        <taxon>Ascomycota</taxon>
        <taxon>Pezizomycotina</taxon>
        <taxon>Dothideomycetes</taxon>
        <taxon>Pleosporomycetidae</taxon>
        <taxon>Pleosporales</taxon>
        <taxon>Pleosporineae</taxon>
        <taxon>Pleosporaceae</taxon>
        <taxon>Bipolaris</taxon>
    </lineage>
</organism>
<dbReference type="Proteomes" id="UP000624244">
    <property type="component" value="Unassembled WGS sequence"/>
</dbReference>
<evidence type="ECO:0000259" key="10">
    <source>
        <dbReference type="Pfam" id="PF04108"/>
    </source>
</evidence>
<evidence type="ECO:0000313" key="12">
    <source>
        <dbReference type="EMBL" id="KAF5848750.1"/>
    </source>
</evidence>
<dbReference type="GO" id="GO:0015031">
    <property type="term" value="P:protein transport"/>
    <property type="evidence" value="ECO:0007669"/>
    <property type="project" value="UniProtKB-KW"/>
</dbReference>
<dbReference type="GO" id="GO:0061709">
    <property type="term" value="P:reticulophagy"/>
    <property type="evidence" value="ECO:0007669"/>
    <property type="project" value="TreeGrafter"/>
</dbReference>
<keyword evidence="7" id="KW-0472">Membrane</keyword>
<dbReference type="InterPro" id="IPR019460">
    <property type="entry name" value="Atg11_C"/>
</dbReference>
<feature type="compositionally biased region" description="Polar residues" evidence="9">
    <location>
        <begin position="1320"/>
        <end position="1331"/>
    </location>
</feature>
<keyword evidence="6 8" id="KW-0175">Coiled coil</keyword>
<feature type="compositionally biased region" description="Low complexity" evidence="9">
    <location>
        <begin position="643"/>
        <end position="652"/>
    </location>
</feature>
<accession>A0A8H5ZIL2</accession>
<dbReference type="GO" id="GO:0019901">
    <property type="term" value="F:protein kinase binding"/>
    <property type="evidence" value="ECO:0007669"/>
    <property type="project" value="TreeGrafter"/>
</dbReference>
<dbReference type="Gene3D" id="1.10.287.1490">
    <property type="match status" value="1"/>
</dbReference>
<dbReference type="GO" id="GO:0060090">
    <property type="term" value="F:molecular adaptor activity"/>
    <property type="evidence" value="ECO:0007669"/>
    <property type="project" value="TreeGrafter"/>
</dbReference>
<feature type="region of interest" description="Disordered" evidence="9">
    <location>
        <begin position="1199"/>
        <end position="1219"/>
    </location>
</feature>
<reference evidence="12" key="1">
    <citation type="submission" date="2019-11" db="EMBL/GenBank/DDBJ databases">
        <title>Bipolaris sorokiniana Genome sequencing.</title>
        <authorList>
            <person name="Wang H."/>
        </authorList>
    </citation>
    <scope>NUCLEOTIDE SEQUENCE</scope>
</reference>
<keyword evidence="3 7" id="KW-0813">Transport</keyword>
<dbReference type="GO" id="GO:0034517">
    <property type="term" value="P:ribophagy"/>
    <property type="evidence" value="ECO:0007669"/>
    <property type="project" value="TreeGrafter"/>
</dbReference>
<dbReference type="GO" id="GO:0034727">
    <property type="term" value="P:piecemeal microautophagy of the nucleus"/>
    <property type="evidence" value="ECO:0007669"/>
    <property type="project" value="TreeGrafter"/>
</dbReference>
<sequence length="1443" mass="162306">MSLQIAVAHTGQRLDADPVAFTSVDALKYWVSRTTEIPPEQQVLLTTQGKHVKLQALLTEASHPFCTLHSVHRMLTRKEIFVFSREISNNPQAAISSTPLPDHFTPDDAPNHLASNTDLGAWQALFQARRNWAFALLEKSHSMSRIASKHFAEQATIERATQVAVGNHDAHIKGLEQKYKAAKEWYDGVEKEAGDNLQRLDRDFAQLGTVSAILNFKRFLAKEMRSAKNVPSNVIVRETLQDFLDVEAVKIATATSQRVREAFGKRMDKMNMQLEKIAADYNDLLRAVGQSQSRSVVDDTEEPVRLYNEIDAVAKKVESDLEHVMGLEASSKSVAQVSKMALLHTRNFLPAIQEYSVEMSDLVRRAVEQKNAAIRNSVESMQGIANIESFIASMSADLEQISIPQEGVAAFELISLVGRLPYVYGTLLVEAVRRREWMERMERDTSSLAEEMATFQEEEERRRKRWLKPIADVVNLEAVQGGTLGFEMNVQPEKTVWPTVTREELRDYLKDLQRLDGQHSEAEAFAQAIKDLDRPTKQQIKRAKNFKMGSVHEPAFGRGSHLMMRGDDELRVLKEGNAKLEEELKGYKSRVRRLEDLVHRQNTVSRLSIGGAPPSFSIPDAAEPSTPTARVASPRPMEENSRRSSISSRRLSTNTGQEDKRRILRLEQELAAEKEARAKLENEAQSRRDEDADQQRRFEEAMSTTNNIMENMRAQQKEFAEERKSLEDEIRVYKARIEEAEDELDRILGSRDNERIGVDTRVQELAAELEQTRKEAAEQKTRIDEETEALQAEIIKLKAVRAQERDSLTTVFNHLSPGTSVPDDHSALIAQLEDVAVRSLNYQKELQQAVAVAKSDNENAHARIEEQENNFNTKVAEHEKAIALVREDLDAEKAKAASITAQLEEEKSHLHDLRSKFAEGETGSEALRKRVEEEEAKVGRLQTELAEKNSHANSLDVELMRAEKRLRKLEEVDSSRTHQRMTRAKDLSQRLYTQHERLVRLLEALGFVITHENGEMILQRASKLGNSTVMADTSAGISRSTTAPSPTPLKRFLEDIGDLHFLQWTEAMSPEEEDQRYQELISKLDLFNIETFSDAVAKRMRDMEHTARKWQKEARAYRDKAHRFQADSHDKIAYRSFKEGDLALFLPTRNNAHRPWAAFNVGAPHYFLREQDTHRLGGKEWLVARISKVEERVVDLSKTLDGPPRASLDDRSVASSNAVSFEDDNPFELSDGLRWYLLEATEEKAMAPGTPGIKGAVTVKSSLETGQGEMQKSKKKSLMDPATQLGKSLDSRRSSGTSKKSAPLAGKSNSAEALSPGERANSTPNSATATRGGSPAGAHGPSHLRETETTGTEPDKTAYDGNGSNVSVSQYQSPRKSSMPTLLSSLRSMNNSPVANRAASPTDTRTASPSTNNPRREPHARKSSIWDSFFQYDIEYQGKTSKK</sequence>
<dbReference type="Pfam" id="PF04108">
    <property type="entry name" value="ATG17_like"/>
    <property type="match status" value="1"/>
</dbReference>
<dbReference type="Pfam" id="PF10377">
    <property type="entry name" value="ATG11"/>
    <property type="match status" value="1"/>
</dbReference>
<name>A0A8H5ZIL2_COCSA</name>
<feature type="region of interest" description="Disordered" evidence="9">
    <location>
        <begin position="1265"/>
        <end position="1426"/>
    </location>
</feature>
<evidence type="ECO:0000256" key="5">
    <source>
        <dbReference type="ARBA" id="ARBA00023006"/>
    </source>
</evidence>
<dbReference type="InterPro" id="IPR045326">
    <property type="entry name" value="ATG17-like_dom"/>
</dbReference>
<dbReference type="GO" id="GO:0000422">
    <property type="term" value="P:autophagy of mitochondrion"/>
    <property type="evidence" value="ECO:0007669"/>
    <property type="project" value="TreeGrafter"/>
</dbReference>
<feature type="coiled-coil region" evidence="8">
    <location>
        <begin position="570"/>
        <end position="597"/>
    </location>
</feature>
<proteinExistence type="inferred from homology"/>
<dbReference type="GO" id="GO:1990316">
    <property type="term" value="C:Atg1/ULK1 kinase complex"/>
    <property type="evidence" value="ECO:0007669"/>
    <property type="project" value="TreeGrafter"/>
</dbReference>
<dbReference type="GO" id="GO:0000045">
    <property type="term" value="P:autophagosome assembly"/>
    <property type="evidence" value="ECO:0007669"/>
    <property type="project" value="UniProtKB-UniRule"/>
</dbReference>
<evidence type="ECO:0000256" key="6">
    <source>
        <dbReference type="ARBA" id="ARBA00023054"/>
    </source>
</evidence>
<dbReference type="GO" id="GO:1903599">
    <property type="term" value="P:positive regulation of autophagy of mitochondrion"/>
    <property type="evidence" value="ECO:0007669"/>
    <property type="project" value="UniProtKB-UniRule"/>
</dbReference>
<feature type="region of interest" description="Disordered" evidence="9">
    <location>
        <begin position="675"/>
        <end position="697"/>
    </location>
</feature>
<feature type="domain" description="Autophagy-related protein 11 C-terminal" evidence="11">
    <location>
        <begin position="1094"/>
        <end position="1241"/>
    </location>
</feature>